<accession>A0A4P8L5H6</accession>
<dbReference type="Pfam" id="PF04357">
    <property type="entry name" value="TamB"/>
    <property type="match status" value="1"/>
</dbReference>
<dbReference type="PANTHER" id="PTHR36985:SF1">
    <property type="entry name" value="TRANSLOCATION AND ASSEMBLY MODULE SUBUNIT TAMB"/>
    <property type="match status" value="1"/>
</dbReference>
<dbReference type="OrthoDB" id="7784409at2"/>
<evidence type="ECO:0000313" key="7">
    <source>
        <dbReference type="EMBL" id="QCQ22325.1"/>
    </source>
</evidence>
<protein>
    <recommendedName>
        <fullName evidence="6">Translocation and assembly module TamB C-terminal domain-containing protein</fullName>
    </recommendedName>
</protein>
<comment type="subcellular location">
    <subcellularLocation>
        <location evidence="1">Membrane</location>
        <topology evidence="1">Single-pass membrane protein</topology>
    </subcellularLocation>
</comment>
<feature type="region of interest" description="Disordered" evidence="5">
    <location>
        <begin position="112"/>
        <end position="133"/>
    </location>
</feature>
<evidence type="ECO:0000256" key="1">
    <source>
        <dbReference type="ARBA" id="ARBA00004167"/>
    </source>
</evidence>
<evidence type="ECO:0000256" key="5">
    <source>
        <dbReference type="SAM" id="MobiDB-lite"/>
    </source>
</evidence>
<evidence type="ECO:0000259" key="6">
    <source>
        <dbReference type="Pfam" id="PF04357"/>
    </source>
</evidence>
<reference evidence="7 8" key="2">
    <citation type="submission" date="2019-05" db="EMBL/GenBank/DDBJ databases">
        <authorList>
            <person name="Suflita J.M."/>
            <person name="Marks C.R."/>
        </authorList>
    </citation>
    <scope>NUCLEOTIDE SEQUENCE [LARGE SCALE GENOMIC DNA]</scope>
    <source>
        <strain evidence="7 8">ALDC</strain>
    </source>
</reference>
<dbReference type="EMBL" id="CP040098">
    <property type="protein sequence ID" value="QCQ22325.1"/>
    <property type="molecule type" value="Genomic_DNA"/>
</dbReference>
<keyword evidence="3" id="KW-1133">Transmembrane helix</keyword>
<dbReference type="RefSeq" id="WP_137424407.1">
    <property type="nucleotide sequence ID" value="NZ_CP040098.1"/>
</dbReference>
<dbReference type="KEGG" id="dax:FDQ92_09245"/>
<keyword evidence="8" id="KW-1185">Reference proteome</keyword>
<dbReference type="InterPro" id="IPR007452">
    <property type="entry name" value="TamB_C"/>
</dbReference>
<evidence type="ECO:0000256" key="2">
    <source>
        <dbReference type="ARBA" id="ARBA00022692"/>
    </source>
</evidence>
<evidence type="ECO:0000256" key="4">
    <source>
        <dbReference type="ARBA" id="ARBA00023136"/>
    </source>
</evidence>
<dbReference type="GO" id="GO:0005886">
    <property type="term" value="C:plasma membrane"/>
    <property type="evidence" value="ECO:0007669"/>
    <property type="project" value="InterPro"/>
</dbReference>
<sequence>MKTKRLGKVILGAAAVFVVATLALFALLQVKPVKTFLVGKLAEAVSRPPGRRVEIGTLRGTLPFDFQLDRVAVSDGKGTWLECRGIALRWSPGALLRGRVVVEEVSAEQLTLERFPEGPAEPPPDSGKPADIRLPGRLPPLVLEDFQVQRLSLGKTILGIPVELALQGKILPTDPEAGLRADLSILRADAGPPSRAFLSAAVLGAAPRLRLHAEVQEAPGGLIASLAGLEDAGALNVSLSGEGPLDRWEGEVEIGIGRFGTTAASIQVMLSGNLLTDCRIQGTSRPEPSLIPQPWRPVSGTKLKFLLAARLEPGTQILLQDFSLEGAGFQLSAGGRYAFTSREVDVQFRLLAPDLALLETAAGLPLAGAFELTGSAKGTTDLPQGEAAVRLENGRLGGVRFDSLTTTVHATPRGPVGPGLSPVDVSATGGVSNLTKTDGSPLPEADWRWEAAGSVAREQLVVERFEVLGRVHRLTLTGRHGIDSGDTDLEAQVGIDDLSTLGAFLNLPLNGTARSVVTLKGNLKEGSAEGVLKLQSAFPKDLAPPLQPLEDSEFLLSSSLRFQPGRRLIVDRLEVESPPGRLDARATIDLSAKSIEAAWNLQLPDLERFSGAVGTRLAGSLRGHGEVSGRFDSFQAVVDLSGQTIAVDRVVLDTVEISLDVAGLSRRVGGTAALRSARGGEPLHAASTFSFQDDTVELSSFTLEVPETRVDGNLTHDLKRRITRGNVSADSGDLRPLGRIVGQQIEGRGRLQARLYEKNGKQGMELTFRGSGLEAFENRIGSIRLEATFSDVTGHPQGTGTLHVTGLKAGDYTADSLTVNAEGRGNRLAFDGRFQGRILQELQWRTEGMLQLAKEEKTLTLDVLDGRFGGHRFELLSPVRLGLGGQGRLAGDLALRLGSGTIEGQLDRRRDSAQLDLRWEDLDLELLRLFGGPEMVGALSGQIRVSGNPSRPNARADLHAEGLRIPGPEWNALPDGTLDAHARLEGGSLELTANLKGLSPDPVEVTAALPVQFRLEPFMFTVSPRDPLSGRMAARLDLGRLAGILPLDDQRIGGRMDVDLSVAGTMENPTVRGAVSVDEGLYENYASGTVLKDLALEVRARDELLELTSFRATDGASGTVTAEGSLQLDRSRSFPLALEADIRQATLVRREEVTAAVDGTLSLEGTTREMAVRGALEARPVEIYLPKRLPPEVAELEVIEVGGAGEEPGAEAPPETPSPFRLALDLDLNLPGQVYVRGWGLESEWEGRLRIRGTADQPSVTGTLSVARGTLNFLNKQFKLARSSLQFFGASPPAPVLDIRAESREKDLTAVLNIRGDIHSPELVLSSEPALPQDEILARLLFERGAAQISPLQALRLAQAARALSGYGAGGGQNLLGKTGRLLGLDQLGLRGSEEGMEGTKVGAGKYLTEEIYVDYEQGLAEGSGKVTVEVEVHPNVTVETEVGADTGTGIGVNWKLDY</sequence>
<evidence type="ECO:0000256" key="3">
    <source>
        <dbReference type="ARBA" id="ARBA00022989"/>
    </source>
</evidence>
<dbReference type="Proteomes" id="UP000298602">
    <property type="component" value="Chromosome"/>
</dbReference>
<keyword evidence="4" id="KW-0472">Membrane</keyword>
<dbReference type="GO" id="GO:0009306">
    <property type="term" value="P:protein secretion"/>
    <property type="evidence" value="ECO:0007669"/>
    <property type="project" value="InterPro"/>
</dbReference>
<name>A0A4P8L5H6_9BACT</name>
<proteinExistence type="predicted"/>
<gene>
    <name evidence="7" type="ORF">FDQ92_09245</name>
</gene>
<feature type="domain" description="Translocation and assembly module TamB C-terminal" evidence="6">
    <location>
        <begin position="1110"/>
        <end position="1459"/>
    </location>
</feature>
<reference evidence="7 8" key="1">
    <citation type="submission" date="2019-05" db="EMBL/GenBank/DDBJ databases">
        <title>The Complete Genome Sequence of the n-alkane-degrading Desulfoglaeba alkanexedens ALDC reveals multiple alkylsuccinate synthase gene clusters.</title>
        <authorList>
            <person name="Callaghan A.V."/>
            <person name="Davidova I.A."/>
            <person name="Duncan K.E."/>
            <person name="Morris B."/>
            <person name="McInerney M.J."/>
        </authorList>
    </citation>
    <scope>NUCLEOTIDE SEQUENCE [LARGE SCALE GENOMIC DNA]</scope>
    <source>
        <strain evidence="7 8">ALDC</strain>
    </source>
</reference>
<organism evidence="7 8">
    <name type="scientific">Desulfoglaeba alkanexedens ALDC</name>
    <dbReference type="NCBI Taxonomy" id="980445"/>
    <lineage>
        <taxon>Bacteria</taxon>
        <taxon>Pseudomonadati</taxon>
        <taxon>Thermodesulfobacteriota</taxon>
        <taxon>Syntrophobacteria</taxon>
        <taxon>Syntrophobacterales</taxon>
        <taxon>Syntrophobacteraceae</taxon>
        <taxon>Desulfoglaeba</taxon>
    </lineage>
</organism>
<dbReference type="GO" id="GO:0097347">
    <property type="term" value="C:TAM protein secretion complex"/>
    <property type="evidence" value="ECO:0007669"/>
    <property type="project" value="TreeGrafter"/>
</dbReference>
<dbReference type="PANTHER" id="PTHR36985">
    <property type="entry name" value="TRANSLOCATION AND ASSEMBLY MODULE SUBUNIT TAMB"/>
    <property type="match status" value="1"/>
</dbReference>
<evidence type="ECO:0000313" key="8">
    <source>
        <dbReference type="Proteomes" id="UP000298602"/>
    </source>
</evidence>
<keyword evidence="2" id="KW-0812">Transmembrane</keyword>